<proteinExistence type="predicted"/>
<reference evidence="3 4" key="1">
    <citation type="submission" date="2021-11" db="EMBL/GenBank/DDBJ databases">
        <title>Black yeast isolated from Biological Soil Crust.</title>
        <authorList>
            <person name="Kurbessoian T."/>
        </authorList>
    </citation>
    <scope>NUCLEOTIDE SEQUENCE [LARGE SCALE GENOMIC DNA]</scope>
    <source>
        <strain evidence="3 4">CCFEE 5522</strain>
    </source>
</reference>
<evidence type="ECO:0000313" key="4">
    <source>
        <dbReference type="Proteomes" id="UP001324427"/>
    </source>
</evidence>
<evidence type="ECO:0000256" key="1">
    <source>
        <dbReference type="SAM" id="MobiDB-lite"/>
    </source>
</evidence>
<sequence>MLIRRGGDGDPTAVIVVVACIVIGIVVVLLLMGWVHKCHKKASDKRRGKTQRRGWNRPAKHANAKQGHGGIGGRLGRSQGVPADEEHDVGGFAKNGGYGAADQGYAMQAPSSPESAHVRGNAPPPPSHRSVRDVRFPGPRYGYSLPEDQRTHTKDLAIQRKDPTIQGNQPATPANDLAIGKHLAILGNLVRRVPVSIMREIRAAYSVEAKEHCEEALA</sequence>
<feature type="region of interest" description="Disordered" evidence="1">
    <location>
        <begin position="40"/>
        <end position="153"/>
    </location>
</feature>
<keyword evidence="2" id="KW-1133">Transmembrane helix</keyword>
<evidence type="ECO:0000256" key="2">
    <source>
        <dbReference type="SAM" id="Phobius"/>
    </source>
</evidence>
<accession>A0AAV9JD32</accession>
<protein>
    <submittedName>
        <fullName evidence="3">Uncharacterized protein</fullName>
    </submittedName>
</protein>
<dbReference type="AlphaFoldDB" id="A0AAV9JD32"/>
<evidence type="ECO:0000313" key="3">
    <source>
        <dbReference type="EMBL" id="KAK4542708.1"/>
    </source>
</evidence>
<keyword evidence="2" id="KW-0812">Transmembrane</keyword>
<dbReference type="EMBL" id="JAVFHQ010000039">
    <property type="protein sequence ID" value="KAK4542708.1"/>
    <property type="molecule type" value="Genomic_DNA"/>
</dbReference>
<feature type="transmembrane region" description="Helical" evidence="2">
    <location>
        <begin position="12"/>
        <end position="35"/>
    </location>
</feature>
<feature type="compositionally biased region" description="Basic residues" evidence="1">
    <location>
        <begin position="40"/>
        <end position="63"/>
    </location>
</feature>
<organism evidence="3 4">
    <name type="scientific">Oleoguttula mirabilis</name>
    <dbReference type="NCBI Taxonomy" id="1507867"/>
    <lineage>
        <taxon>Eukaryota</taxon>
        <taxon>Fungi</taxon>
        <taxon>Dikarya</taxon>
        <taxon>Ascomycota</taxon>
        <taxon>Pezizomycotina</taxon>
        <taxon>Dothideomycetes</taxon>
        <taxon>Dothideomycetidae</taxon>
        <taxon>Mycosphaerellales</taxon>
        <taxon>Teratosphaeriaceae</taxon>
        <taxon>Oleoguttula</taxon>
    </lineage>
</organism>
<keyword evidence="2" id="KW-0472">Membrane</keyword>
<name>A0AAV9JD32_9PEZI</name>
<dbReference type="Proteomes" id="UP001324427">
    <property type="component" value="Unassembled WGS sequence"/>
</dbReference>
<comment type="caution">
    <text evidence="3">The sequence shown here is derived from an EMBL/GenBank/DDBJ whole genome shotgun (WGS) entry which is preliminary data.</text>
</comment>
<gene>
    <name evidence="3" type="ORF">LTR36_006280</name>
</gene>
<keyword evidence="4" id="KW-1185">Reference proteome</keyword>